<name>A0ACD5H1W4_9CYAN</name>
<accession>A0ACD5H1W4</accession>
<dbReference type="EMBL" id="CP182909">
    <property type="protein sequence ID" value="XPM66989.1"/>
    <property type="molecule type" value="Genomic_DNA"/>
</dbReference>
<sequence>MQLKLQEVQGDAQLRLKPASNVPEAIAQELENLEPEQLKQRLVEAIVERDRALQEAFQLTETLKAEQASHAQTRKSLTSALGDAIDQLAKYRAQPPKEV</sequence>
<organism evidence="1 2">
    <name type="scientific">Desertifilum tharense IPPAS B-1220</name>
    <dbReference type="NCBI Taxonomy" id="1781255"/>
    <lineage>
        <taxon>Bacteria</taxon>
        <taxon>Bacillati</taxon>
        <taxon>Cyanobacteriota</taxon>
        <taxon>Cyanophyceae</taxon>
        <taxon>Desertifilales</taxon>
        <taxon>Desertifilaceae</taxon>
        <taxon>Desertifilum</taxon>
    </lineage>
</organism>
<reference evidence="1 2" key="1">
    <citation type="journal article" date="2016" name="Genome Announc.">
        <title>Draft Genome Sequence of the Thermotolerant Cyanobacterium Desertifilum sp. IPPAS B-1220.</title>
        <authorList>
            <person name="Mironov K.S."/>
            <person name="Sinetova M.A."/>
            <person name="Bolatkhan K."/>
            <person name="Zayadan B.K."/>
            <person name="Ustinova V.V."/>
            <person name="Kupriyanova E.V."/>
            <person name="Skrypnik A.N."/>
            <person name="Gogoleva N.E."/>
            <person name="Gogolev Y.V."/>
            <person name="Los D.A."/>
        </authorList>
    </citation>
    <scope>NUCLEOTIDE SEQUENCE [LARGE SCALE GENOMIC DNA]</scope>
    <source>
        <strain evidence="1 2">IPPAS B-1220</strain>
    </source>
</reference>
<dbReference type="Proteomes" id="UP000095472">
    <property type="component" value="Chromosome"/>
</dbReference>
<evidence type="ECO:0000313" key="2">
    <source>
        <dbReference type="Proteomes" id="UP000095472"/>
    </source>
</evidence>
<protein>
    <submittedName>
        <fullName evidence="1">Uncharacterized protein</fullName>
    </submittedName>
</protein>
<gene>
    <name evidence="1" type="ORF">BH720_018675</name>
</gene>
<proteinExistence type="predicted"/>
<evidence type="ECO:0000313" key="1">
    <source>
        <dbReference type="EMBL" id="XPM66989.1"/>
    </source>
</evidence>
<keyword evidence="2" id="KW-1185">Reference proteome</keyword>